<sequence length="90" mass="9670">MERPVPDRHARDGVPQRPAGGPAGRLNDSPGVTCSTSDLLPRPTKRRHPVQPVSDLGAPMPFLRVTFAAARPILPTAGIPTKPHPTVRRT</sequence>
<feature type="region of interest" description="Disordered" evidence="1">
    <location>
        <begin position="1"/>
        <end position="57"/>
    </location>
</feature>
<evidence type="ECO:0000313" key="2">
    <source>
        <dbReference type="EMBL" id="ALV82403.1"/>
    </source>
</evidence>
<accession>A0A0U3J453</accession>
<organism evidence="2">
    <name type="scientific">Streptomyces rochei</name>
    <name type="common">Streptomyces parvullus</name>
    <dbReference type="NCBI Taxonomy" id="1928"/>
    <lineage>
        <taxon>Bacteria</taxon>
        <taxon>Bacillati</taxon>
        <taxon>Actinomycetota</taxon>
        <taxon>Actinomycetes</taxon>
        <taxon>Kitasatosporales</taxon>
        <taxon>Streptomycetaceae</taxon>
        <taxon>Streptomyces</taxon>
        <taxon>Streptomyces rochei group</taxon>
    </lineage>
</organism>
<evidence type="ECO:0000256" key="1">
    <source>
        <dbReference type="SAM" id="MobiDB-lite"/>
    </source>
</evidence>
<reference evidence="2" key="1">
    <citation type="submission" date="2015-08" db="EMBL/GenBank/DDBJ databases">
        <title>Discovery of a novel antibiotic invisible to genome mining, by efficient functional screening of genomic libraries.</title>
        <authorList>
            <person name="Xu M."/>
            <person name="Wang Y."/>
            <person name="Liu M."/>
            <person name="Zhao Z."/>
            <person name="Xu L."/>
            <person name="Chen X."/>
            <person name="Gao G."/>
            <person name="Han D."/>
            <person name="Liu L."/>
            <person name="Huang S."/>
            <person name="He X."/>
            <person name="Lin S."/>
            <person name="Kang Q."/>
            <person name="Ou H."/>
            <person name="Zhou H."/>
            <person name="Pang X."/>
            <person name="Deng Z."/>
            <person name="Tao M."/>
        </authorList>
    </citation>
    <scope>NUCLEOTIDE SEQUENCE</scope>
    <source>
        <strain evidence="2">Sal35</strain>
    </source>
</reference>
<feature type="compositionally biased region" description="Basic and acidic residues" evidence="1">
    <location>
        <begin position="1"/>
        <end position="14"/>
    </location>
</feature>
<proteinExistence type="predicted"/>
<dbReference type="AlphaFoldDB" id="A0A0U3J453"/>
<protein>
    <submittedName>
        <fullName evidence="2">Uncharacterized protein</fullName>
    </submittedName>
</protein>
<dbReference type="EMBL" id="KT362049">
    <property type="protein sequence ID" value="ALV82403.1"/>
    <property type="molecule type" value="Genomic_DNA"/>
</dbReference>
<name>A0A0U3J453_STRRO</name>